<protein>
    <submittedName>
        <fullName evidence="1">DUF177 domain-containing protein</fullName>
    </submittedName>
</protein>
<dbReference type="EMBL" id="JACQWF010000442">
    <property type="protein sequence ID" value="MBI4596759.1"/>
    <property type="molecule type" value="Genomic_DNA"/>
</dbReference>
<dbReference type="PANTHER" id="PTHR34374:SF1">
    <property type="entry name" value="LARGE RIBOSOMAL RNA SUBUNIT ACCUMULATION PROTEIN YCED HOMOLOG 1, CHLOROPLASTIC"/>
    <property type="match status" value="1"/>
</dbReference>
<comment type="caution">
    <text evidence="1">The sequence shown here is derived from an EMBL/GenBank/DDBJ whole genome shotgun (WGS) entry which is preliminary data.</text>
</comment>
<reference evidence="1" key="1">
    <citation type="submission" date="2020-07" db="EMBL/GenBank/DDBJ databases">
        <title>Huge and variable diversity of episymbiotic CPR bacteria and DPANN archaea in groundwater ecosystems.</title>
        <authorList>
            <person name="He C.Y."/>
            <person name="Keren R."/>
            <person name="Whittaker M."/>
            <person name="Farag I.F."/>
            <person name="Doudna J."/>
            <person name="Cate J.H.D."/>
            <person name="Banfield J.F."/>
        </authorList>
    </citation>
    <scope>NUCLEOTIDE SEQUENCE</scope>
    <source>
        <strain evidence="1">NC_groundwater_1482_Ag_S-0.65um_47_24</strain>
    </source>
</reference>
<name>A0A933LRH6_UNCTE</name>
<dbReference type="Pfam" id="PF02620">
    <property type="entry name" value="YceD"/>
    <property type="match status" value="1"/>
</dbReference>
<proteinExistence type="predicted"/>
<dbReference type="InterPro" id="IPR003772">
    <property type="entry name" value="YceD"/>
</dbReference>
<dbReference type="AlphaFoldDB" id="A0A933LRH6"/>
<organism evidence="1 2">
    <name type="scientific">Tectimicrobiota bacterium</name>
    <dbReference type="NCBI Taxonomy" id="2528274"/>
    <lineage>
        <taxon>Bacteria</taxon>
        <taxon>Pseudomonadati</taxon>
        <taxon>Nitrospinota/Tectimicrobiota group</taxon>
        <taxon>Candidatus Tectimicrobiota</taxon>
    </lineage>
</organism>
<dbReference type="Proteomes" id="UP000772181">
    <property type="component" value="Unassembled WGS sequence"/>
</dbReference>
<dbReference type="PANTHER" id="PTHR34374">
    <property type="entry name" value="LARGE RIBOSOMAL RNA SUBUNIT ACCUMULATION PROTEIN YCED HOMOLOG 1, CHLOROPLASTIC"/>
    <property type="match status" value="1"/>
</dbReference>
<gene>
    <name evidence="1" type="ORF">HY730_10375</name>
</gene>
<accession>A0A933LRH6</accession>
<evidence type="ECO:0000313" key="2">
    <source>
        <dbReference type="Proteomes" id="UP000772181"/>
    </source>
</evidence>
<sequence length="160" mass="18271">MELDLSEPGASFYILDTELHVRDTIRVQGEITKIEGNFLLTGTIETTLIFLCDRCLEEYLFPLHLEMHELFLPEKELKESKEESEEDLDLYFINDDRIDLGTTVRDTIILSLPMKRLCSEGCLGLCPHCGTNFNIASCNCSSQEIDPRLEILKNLIVGKE</sequence>
<evidence type="ECO:0000313" key="1">
    <source>
        <dbReference type="EMBL" id="MBI4596759.1"/>
    </source>
</evidence>